<feature type="region of interest" description="Disordered" evidence="5">
    <location>
        <begin position="466"/>
        <end position="500"/>
    </location>
</feature>
<feature type="compositionally biased region" description="Polar residues" evidence="5">
    <location>
        <begin position="239"/>
        <end position="258"/>
    </location>
</feature>
<dbReference type="Proteomes" id="UP001157974">
    <property type="component" value="Unassembled WGS sequence"/>
</dbReference>
<evidence type="ECO:0000259" key="6">
    <source>
        <dbReference type="Pfam" id="PF07533"/>
    </source>
</evidence>
<evidence type="ECO:0000313" key="7">
    <source>
        <dbReference type="EMBL" id="KAJ8903536.1"/>
    </source>
</evidence>
<evidence type="ECO:0000256" key="2">
    <source>
        <dbReference type="ARBA" id="ARBA00023015"/>
    </source>
</evidence>
<dbReference type="AlphaFoldDB" id="A0AAV8USF0"/>
<feature type="region of interest" description="Disordered" evidence="5">
    <location>
        <begin position="276"/>
        <end position="304"/>
    </location>
</feature>
<keyword evidence="3" id="KW-0804">Transcription</keyword>
<dbReference type="GO" id="GO:0005634">
    <property type="term" value="C:nucleus"/>
    <property type="evidence" value="ECO:0007669"/>
    <property type="project" value="UniProtKB-SubCell"/>
</dbReference>
<name>A0AAV8USF0_9RHOD</name>
<evidence type="ECO:0000256" key="3">
    <source>
        <dbReference type="ARBA" id="ARBA00023163"/>
    </source>
</evidence>
<proteinExistence type="predicted"/>
<dbReference type="InterPro" id="IPR037259">
    <property type="entry name" value="BRK_sf"/>
</dbReference>
<dbReference type="Pfam" id="PF07533">
    <property type="entry name" value="BRK"/>
    <property type="match status" value="1"/>
</dbReference>
<feature type="compositionally biased region" description="Gly residues" evidence="5">
    <location>
        <begin position="474"/>
        <end position="489"/>
    </location>
</feature>
<feature type="compositionally biased region" description="Pro residues" evidence="5">
    <location>
        <begin position="105"/>
        <end position="116"/>
    </location>
</feature>
<dbReference type="SUPFAM" id="SSF160481">
    <property type="entry name" value="BRK domain-like"/>
    <property type="match status" value="1"/>
</dbReference>
<protein>
    <recommendedName>
        <fullName evidence="6">BRK domain-containing protein</fullName>
    </recommendedName>
</protein>
<feature type="region of interest" description="Disordered" evidence="5">
    <location>
        <begin position="214"/>
        <end position="260"/>
    </location>
</feature>
<dbReference type="EMBL" id="JAMWBK010000007">
    <property type="protein sequence ID" value="KAJ8903536.1"/>
    <property type="molecule type" value="Genomic_DNA"/>
</dbReference>
<evidence type="ECO:0000256" key="4">
    <source>
        <dbReference type="ARBA" id="ARBA00023242"/>
    </source>
</evidence>
<evidence type="ECO:0000313" key="8">
    <source>
        <dbReference type="Proteomes" id="UP001157974"/>
    </source>
</evidence>
<comment type="caution">
    <text evidence="7">The sequence shown here is derived from an EMBL/GenBank/DDBJ whole genome shotgun (WGS) entry which is preliminary data.</text>
</comment>
<dbReference type="Gene3D" id="3.40.5.120">
    <property type="match status" value="1"/>
</dbReference>
<keyword evidence="4" id="KW-0539">Nucleus</keyword>
<keyword evidence="2" id="KW-0805">Transcription regulation</keyword>
<evidence type="ECO:0000256" key="5">
    <source>
        <dbReference type="SAM" id="MobiDB-lite"/>
    </source>
</evidence>
<organism evidence="7 8">
    <name type="scientific">Rhodosorus marinus</name>
    <dbReference type="NCBI Taxonomy" id="101924"/>
    <lineage>
        <taxon>Eukaryota</taxon>
        <taxon>Rhodophyta</taxon>
        <taxon>Stylonematophyceae</taxon>
        <taxon>Stylonematales</taxon>
        <taxon>Stylonemataceae</taxon>
        <taxon>Rhodosorus</taxon>
    </lineage>
</organism>
<feature type="region of interest" description="Disordered" evidence="5">
    <location>
        <begin position="67"/>
        <end position="120"/>
    </location>
</feature>
<evidence type="ECO:0000256" key="1">
    <source>
        <dbReference type="ARBA" id="ARBA00004123"/>
    </source>
</evidence>
<keyword evidence="8" id="KW-1185">Reference proteome</keyword>
<gene>
    <name evidence="7" type="ORF">NDN08_004641</name>
</gene>
<feature type="compositionally biased region" description="Polar residues" evidence="5">
    <location>
        <begin position="276"/>
        <end position="286"/>
    </location>
</feature>
<reference evidence="7 8" key="1">
    <citation type="journal article" date="2023" name="Nat. Commun.">
        <title>Origin of minicircular mitochondrial genomes in red algae.</title>
        <authorList>
            <person name="Lee Y."/>
            <person name="Cho C.H."/>
            <person name="Lee Y.M."/>
            <person name="Park S.I."/>
            <person name="Yang J.H."/>
            <person name="West J.A."/>
            <person name="Bhattacharya D."/>
            <person name="Yoon H.S."/>
        </authorList>
    </citation>
    <scope>NUCLEOTIDE SEQUENCE [LARGE SCALE GENOMIC DNA]</scope>
    <source>
        <strain evidence="7 8">CCMP1338</strain>
        <tissue evidence="7">Whole cell</tissue>
    </source>
</reference>
<sequence length="500" mass="54924">MNGWNRPVMMNYGQGDDQRRVPIWNRVEQRKIAGNAAPLAKNLSAYLQKHPACEVYNLQDKRVVVRRNRPLLPQGSKERGSGGQGLEQRDSAAASPMKQSQQVPHPNPSQPVPQPPQAVGTQQQFYSPFNNVHHQMDTNQQRQIYHASYPHMYDGNAMNRMHPPRGPNQYYGNESHMNDMEEMRARQYHATMTKKQSPIATKMHLQNMYNQRSQFGAGNAHPMDPDKNRSGAGFPPNPAQSQQYSASDGSGQNWNHNSGMGMVRKDETRVLLDTPTSALTDSSESAQRMGLGQGPLGKRSPNRPIEAETSNEHLAGEIDSLRLPSVSSLDFTTSFPRAGWTGIDSSYQPGVEAGGEFGSYRRSRDHSMEFGQSFGSIQRDNSTHEMLFSIPASLPRDTSVEFNERMGVSIPDGHQNPQQYGEDGLEGIFSPPQQGYIPGHGHISFTPPGGILSSYSSDSLFFQSTQAPSFTGRAGPGGGGGGGGGGGNSHNGYEDMRDDH</sequence>
<accession>A0AAV8USF0</accession>
<comment type="subcellular location">
    <subcellularLocation>
        <location evidence="1">Nucleus</location>
    </subcellularLocation>
</comment>
<dbReference type="InterPro" id="IPR006576">
    <property type="entry name" value="BRK_domain"/>
</dbReference>
<feature type="domain" description="BRK" evidence="6">
    <location>
        <begin position="18"/>
        <end position="55"/>
    </location>
</feature>